<feature type="domain" description="DUF2241" evidence="1">
    <location>
        <begin position="4"/>
        <end position="77"/>
    </location>
</feature>
<gene>
    <name evidence="2" type="ORF">ACO22_05782</name>
</gene>
<dbReference type="Proteomes" id="UP000242814">
    <property type="component" value="Unassembled WGS sequence"/>
</dbReference>
<dbReference type="InterPro" id="IPR045865">
    <property type="entry name" value="ACT-like_dom_sf"/>
</dbReference>
<organism evidence="2 3">
    <name type="scientific">Paracoccidioides brasiliensis</name>
    <dbReference type="NCBI Taxonomy" id="121759"/>
    <lineage>
        <taxon>Eukaryota</taxon>
        <taxon>Fungi</taxon>
        <taxon>Dikarya</taxon>
        <taxon>Ascomycota</taxon>
        <taxon>Pezizomycotina</taxon>
        <taxon>Eurotiomycetes</taxon>
        <taxon>Eurotiomycetidae</taxon>
        <taxon>Onygenales</taxon>
        <taxon>Ajellomycetaceae</taxon>
        <taxon>Paracoccidioides</taxon>
    </lineage>
</organism>
<reference evidence="2 3" key="1">
    <citation type="submission" date="2016-06" db="EMBL/GenBank/DDBJ databases">
        <authorList>
            <person name="Kjaerup R.B."/>
            <person name="Dalgaard T.S."/>
            <person name="Juul-Madsen H.R."/>
        </authorList>
    </citation>
    <scope>NUCLEOTIDE SEQUENCE [LARGE SCALE GENOMIC DNA]</scope>
    <source>
        <strain evidence="2 3">Pb300</strain>
    </source>
</reference>
<dbReference type="Pfam" id="PF10000">
    <property type="entry name" value="ACT_3"/>
    <property type="match status" value="1"/>
</dbReference>
<dbReference type="SUPFAM" id="SSF55021">
    <property type="entry name" value="ACT-like"/>
    <property type="match status" value="2"/>
</dbReference>
<dbReference type="VEuPathDB" id="FungiDB:PABG_00769"/>
<proteinExistence type="predicted"/>
<dbReference type="GO" id="GO:0046394">
    <property type="term" value="P:carboxylic acid biosynthetic process"/>
    <property type="evidence" value="ECO:0007669"/>
    <property type="project" value="UniProtKB-ARBA"/>
</dbReference>
<comment type="caution">
    <text evidence="2">The sequence shown here is derived from an EMBL/GenBank/DDBJ whole genome shotgun (WGS) entry which is preliminary data.</text>
</comment>
<dbReference type="VEuPathDB" id="FungiDB:PADG_03218"/>
<evidence type="ECO:0000313" key="2">
    <source>
        <dbReference type="EMBL" id="ODH20886.1"/>
    </source>
</evidence>
<protein>
    <recommendedName>
        <fullName evidence="1">DUF2241 domain-containing protein</fullName>
    </recommendedName>
</protein>
<dbReference type="AlphaFoldDB" id="A0A1D2J9B2"/>
<evidence type="ECO:0000259" key="1">
    <source>
        <dbReference type="Pfam" id="PF10000"/>
    </source>
</evidence>
<name>A0A1D2J9B2_PARBR</name>
<dbReference type="PANTHER" id="PTHR39199:SF1">
    <property type="entry name" value="BLR5128 PROTEIN"/>
    <property type="match status" value="1"/>
</dbReference>
<dbReference type="GO" id="GO:0006520">
    <property type="term" value="P:amino acid metabolic process"/>
    <property type="evidence" value="ECO:0007669"/>
    <property type="project" value="UniProtKB-ARBA"/>
</dbReference>
<sequence length="159" mass="17296">MDTSGETDLTTLLASLDPILDPEIFVFLSTTQPIHALPLQSLQPQMLFQEVEGLTIITSKHLATTHGFADQATFPCRKISLKVHSSLGAVGLIATIAAKLRERGISSNVVSGYFHDHIFVPVSREDDALEALRQLAREARVVCQDDSDLLCLESKAGIV</sequence>
<dbReference type="Gene3D" id="3.30.2130.10">
    <property type="entry name" value="VC0802-like"/>
    <property type="match status" value="1"/>
</dbReference>
<dbReference type="InterPro" id="IPR018717">
    <property type="entry name" value="DUF2241"/>
</dbReference>
<accession>A0A1D2J9B2</accession>
<dbReference type="PANTHER" id="PTHR39199">
    <property type="entry name" value="BLR5128 PROTEIN"/>
    <property type="match status" value="1"/>
</dbReference>
<dbReference type="EMBL" id="LZYO01000272">
    <property type="protein sequence ID" value="ODH20886.1"/>
    <property type="molecule type" value="Genomic_DNA"/>
</dbReference>
<evidence type="ECO:0000313" key="3">
    <source>
        <dbReference type="Proteomes" id="UP000242814"/>
    </source>
</evidence>